<gene>
    <name evidence="1" type="ORF">PsYK624_139800</name>
</gene>
<sequence>MTFQATDVLPLLDALNLVFGTNYEVEIPSLYECLSYVLDVTRDFGEAYGFLRPWWLSHATSFVDIPAAIEDRRKRDLELRRYTISENCISPSRIPPRRLWDLCSNRVLPVYALDPKLYWDDSQGSCLNISVCRVSHSWVDDEQRQSVWTKINGEQWPVPIPRNTSLEHIRVELLNLGAEYVWLDVLCLRQKLKEGDARFDQWEERRREEWKLDIPTIGSIFDNADAYIITYFNGLGLPFDTSSKLCDSPRHWFNRVWTLQETSERWILGGVTGAPLADGDAFFQRLRDILAEVQVVKAKSDFPHIAPLLPLLAGRHCTTEVDQISGLAYLLGCDTLPVYDETISVQDAWALLIKHLPPSVLGELFFRSRVSGAELPYDLWPSWRELQDHPPDAFQGGPPAKFWLSNYSHLATREPGTDLTYLSLPRKASKSFDVTVVGPCYIQHTHEDDAAYVHVTVGERAPFSVECSVLHHAACSPDSYYTLIGYPEWQLIPSEEVYPRYWVVTEVVSDEATEDGRSMVVVRWGLLIMDASEAKRFAQTLELKPGKHNISVRYLSGRRARDHSSTIRHNRAATRRAH</sequence>
<accession>A0A9P3GQT7</accession>
<dbReference type="AlphaFoldDB" id="A0A9P3GQT7"/>
<comment type="caution">
    <text evidence="1">The sequence shown here is derived from an EMBL/GenBank/DDBJ whole genome shotgun (WGS) entry which is preliminary data.</text>
</comment>
<evidence type="ECO:0000313" key="2">
    <source>
        <dbReference type="Proteomes" id="UP000703269"/>
    </source>
</evidence>
<organism evidence="1 2">
    <name type="scientific">Phanerochaete sordida</name>
    <dbReference type="NCBI Taxonomy" id="48140"/>
    <lineage>
        <taxon>Eukaryota</taxon>
        <taxon>Fungi</taxon>
        <taxon>Dikarya</taxon>
        <taxon>Basidiomycota</taxon>
        <taxon>Agaricomycotina</taxon>
        <taxon>Agaricomycetes</taxon>
        <taxon>Polyporales</taxon>
        <taxon>Phanerochaetaceae</taxon>
        <taxon>Phanerochaete</taxon>
    </lineage>
</organism>
<dbReference type="OrthoDB" id="3226657at2759"/>
<proteinExistence type="predicted"/>
<evidence type="ECO:0000313" key="1">
    <source>
        <dbReference type="EMBL" id="GJE97759.1"/>
    </source>
</evidence>
<evidence type="ECO:0008006" key="3">
    <source>
        <dbReference type="Google" id="ProtNLM"/>
    </source>
</evidence>
<protein>
    <recommendedName>
        <fullName evidence="3">Heterokaryon incompatibility domain-containing protein</fullName>
    </recommendedName>
</protein>
<dbReference type="EMBL" id="BPQB01000076">
    <property type="protein sequence ID" value="GJE97759.1"/>
    <property type="molecule type" value="Genomic_DNA"/>
</dbReference>
<name>A0A9P3GQT7_9APHY</name>
<keyword evidence="2" id="KW-1185">Reference proteome</keyword>
<dbReference type="Proteomes" id="UP000703269">
    <property type="component" value="Unassembled WGS sequence"/>
</dbReference>
<reference evidence="1 2" key="1">
    <citation type="submission" date="2021-08" db="EMBL/GenBank/DDBJ databases">
        <title>Draft Genome Sequence of Phanerochaete sordida strain YK-624.</title>
        <authorList>
            <person name="Mori T."/>
            <person name="Dohra H."/>
            <person name="Suzuki T."/>
            <person name="Kawagishi H."/>
            <person name="Hirai H."/>
        </authorList>
    </citation>
    <scope>NUCLEOTIDE SEQUENCE [LARGE SCALE GENOMIC DNA]</scope>
    <source>
        <strain evidence="1 2">YK-624</strain>
    </source>
</reference>